<keyword evidence="2" id="KW-1185">Reference proteome</keyword>
<dbReference type="Gene3D" id="1.10.357.10">
    <property type="entry name" value="Tetracycline Repressor, domain 2"/>
    <property type="match status" value="1"/>
</dbReference>
<organism evidence="1 2">
    <name type="scientific">Microlunatus parietis</name>
    <dbReference type="NCBI Taxonomy" id="682979"/>
    <lineage>
        <taxon>Bacteria</taxon>
        <taxon>Bacillati</taxon>
        <taxon>Actinomycetota</taxon>
        <taxon>Actinomycetes</taxon>
        <taxon>Propionibacteriales</taxon>
        <taxon>Propionibacteriaceae</taxon>
        <taxon>Microlunatus</taxon>
    </lineage>
</organism>
<dbReference type="SUPFAM" id="SSF48498">
    <property type="entry name" value="Tetracyclin repressor-like, C-terminal domain"/>
    <property type="match status" value="1"/>
</dbReference>
<dbReference type="EMBL" id="JACCBU010000001">
    <property type="protein sequence ID" value="NYE69633.1"/>
    <property type="molecule type" value="Genomic_DNA"/>
</dbReference>
<dbReference type="Proteomes" id="UP000569914">
    <property type="component" value="Unassembled WGS sequence"/>
</dbReference>
<evidence type="ECO:0000313" key="1">
    <source>
        <dbReference type="EMBL" id="NYE69633.1"/>
    </source>
</evidence>
<gene>
    <name evidence="1" type="ORF">BKA15_000962</name>
</gene>
<dbReference type="InterPro" id="IPR036271">
    <property type="entry name" value="Tet_transcr_reg_TetR-rel_C_sf"/>
</dbReference>
<proteinExistence type="predicted"/>
<dbReference type="AlphaFoldDB" id="A0A7Y9I3L2"/>
<dbReference type="RefSeq" id="WP_179748533.1">
    <property type="nucleotide sequence ID" value="NZ_JACCBU010000001.1"/>
</dbReference>
<accession>A0A7Y9I3L2</accession>
<comment type="caution">
    <text evidence="1">The sequence shown here is derived from an EMBL/GenBank/DDBJ whole genome shotgun (WGS) entry which is preliminary data.</text>
</comment>
<name>A0A7Y9I3L2_9ACTN</name>
<evidence type="ECO:0000313" key="2">
    <source>
        <dbReference type="Proteomes" id="UP000569914"/>
    </source>
</evidence>
<reference evidence="1 2" key="1">
    <citation type="submission" date="2020-07" db="EMBL/GenBank/DDBJ databases">
        <title>Sequencing the genomes of 1000 actinobacteria strains.</title>
        <authorList>
            <person name="Klenk H.-P."/>
        </authorList>
    </citation>
    <scope>NUCLEOTIDE SEQUENCE [LARGE SCALE GENOMIC DNA]</scope>
    <source>
        <strain evidence="1 2">DSM 22083</strain>
    </source>
</reference>
<sequence length="53" mass="5473">MAGILSRHADRYPEASAAFAAAASSGGQDAALDFGLDRILDGLASIRGIRRGR</sequence>
<evidence type="ECO:0008006" key="3">
    <source>
        <dbReference type="Google" id="ProtNLM"/>
    </source>
</evidence>
<protein>
    <recommendedName>
        <fullName evidence="3">Tetracycline repressor TetR C-terminal domain-containing protein</fullName>
    </recommendedName>
</protein>